<reference evidence="2" key="3">
    <citation type="submission" date="2025-09" db="UniProtKB">
        <authorList>
            <consortium name="Ensembl"/>
        </authorList>
    </citation>
    <scope>IDENTIFICATION</scope>
</reference>
<keyword evidence="1" id="KW-0472">Membrane</keyword>
<evidence type="ECO:0000313" key="3">
    <source>
        <dbReference type="Proteomes" id="UP000233100"/>
    </source>
</evidence>
<feature type="transmembrane region" description="Helical" evidence="1">
    <location>
        <begin position="6"/>
        <end position="26"/>
    </location>
</feature>
<keyword evidence="3" id="KW-1185">Reference proteome</keyword>
<feature type="transmembrane region" description="Helical" evidence="1">
    <location>
        <begin position="38"/>
        <end position="60"/>
    </location>
</feature>
<name>A0A7N9CYJ3_MACFA</name>
<evidence type="ECO:0000256" key="1">
    <source>
        <dbReference type="SAM" id="Phobius"/>
    </source>
</evidence>
<dbReference type="AlphaFoldDB" id="A0A7N9CYJ3"/>
<organism evidence="2 3">
    <name type="scientific">Macaca fascicularis</name>
    <name type="common">Crab-eating macaque</name>
    <name type="synonym">Cynomolgus monkey</name>
    <dbReference type="NCBI Taxonomy" id="9541"/>
    <lineage>
        <taxon>Eukaryota</taxon>
        <taxon>Metazoa</taxon>
        <taxon>Chordata</taxon>
        <taxon>Craniata</taxon>
        <taxon>Vertebrata</taxon>
        <taxon>Euteleostomi</taxon>
        <taxon>Mammalia</taxon>
        <taxon>Eutheria</taxon>
        <taxon>Euarchontoglires</taxon>
        <taxon>Primates</taxon>
        <taxon>Haplorrhini</taxon>
        <taxon>Catarrhini</taxon>
        <taxon>Cercopithecidae</taxon>
        <taxon>Cercopithecinae</taxon>
        <taxon>Macaca</taxon>
    </lineage>
</organism>
<proteinExistence type="predicted"/>
<dbReference type="Ensembl" id="ENSMFAT00000102095.1">
    <property type="protein sequence ID" value="ENSMFAP00000056769.1"/>
    <property type="gene ID" value="ENSMFAG00000054854.1"/>
</dbReference>
<reference evidence="2 3" key="1">
    <citation type="submission" date="2013-03" db="EMBL/GenBank/DDBJ databases">
        <authorList>
            <person name="Warren W."/>
            <person name="Wilson R.K."/>
        </authorList>
    </citation>
    <scope>NUCLEOTIDE SEQUENCE</scope>
</reference>
<keyword evidence="1" id="KW-1133">Transmembrane helix</keyword>
<sequence>MLSLYPATLLNSLILIVFYWSLRVSVYKVMLSANRKKLMTSFPIWMPFISLSCLIAMARIPGTTLNISGKGGHLCLNLRGKALNFSPLSMMLSLGLPYMVFTVLRYIPPIHNFLKFFSHKSMLNFVKCFLCIY</sequence>
<protein>
    <submittedName>
        <fullName evidence="2">Uncharacterized protein</fullName>
    </submittedName>
</protein>
<feature type="transmembrane region" description="Helical" evidence="1">
    <location>
        <begin position="88"/>
        <end position="107"/>
    </location>
</feature>
<keyword evidence="1" id="KW-0812">Transmembrane</keyword>
<accession>A0A7N9CYJ3</accession>
<dbReference type="Proteomes" id="UP000233100">
    <property type="component" value="Chromosome 2"/>
</dbReference>
<dbReference type="GeneTree" id="ENSGT01150000290461"/>
<reference evidence="2" key="2">
    <citation type="submission" date="2025-08" db="UniProtKB">
        <authorList>
            <consortium name="Ensembl"/>
        </authorList>
    </citation>
    <scope>IDENTIFICATION</scope>
</reference>
<evidence type="ECO:0000313" key="2">
    <source>
        <dbReference type="Ensembl" id="ENSMFAP00000056769.1"/>
    </source>
</evidence>